<comment type="caution">
    <text evidence="1">The sequence shown here is derived from an EMBL/GenBank/DDBJ whole genome shotgun (WGS) entry which is preliminary data.</text>
</comment>
<dbReference type="OrthoDB" id="10570464at2759"/>
<name>A0A2G5SPV8_9PELO</name>
<proteinExistence type="predicted"/>
<protein>
    <submittedName>
        <fullName evidence="1">Uncharacterized protein</fullName>
    </submittedName>
</protein>
<dbReference type="EMBL" id="PDUG01000006">
    <property type="protein sequence ID" value="PIC16959.1"/>
    <property type="molecule type" value="Genomic_DNA"/>
</dbReference>
<evidence type="ECO:0000313" key="1">
    <source>
        <dbReference type="EMBL" id="PIC16959.1"/>
    </source>
</evidence>
<organism evidence="1 2">
    <name type="scientific">Caenorhabditis nigoni</name>
    <dbReference type="NCBI Taxonomy" id="1611254"/>
    <lineage>
        <taxon>Eukaryota</taxon>
        <taxon>Metazoa</taxon>
        <taxon>Ecdysozoa</taxon>
        <taxon>Nematoda</taxon>
        <taxon>Chromadorea</taxon>
        <taxon>Rhabditida</taxon>
        <taxon>Rhabditina</taxon>
        <taxon>Rhabditomorpha</taxon>
        <taxon>Rhabditoidea</taxon>
        <taxon>Rhabditidae</taxon>
        <taxon>Peloderinae</taxon>
        <taxon>Caenorhabditis</taxon>
    </lineage>
</organism>
<accession>A0A2G5SPV8</accession>
<dbReference type="Proteomes" id="UP000230233">
    <property type="component" value="Chromosome X"/>
</dbReference>
<dbReference type="AlphaFoldDB" id="A0A2G5SPV8"/>
<sequence>MYQRYYCSLSTNLARHSHPPPPGIPYGFVPHANDGRNRARNGVDPKGHMNACPQAHHHFTAHFGAPNMDLISQDLQLN</sequence>
<reference evidence="2" key="1">
    <citation type="submission" date="2017-10" db="EMBL/GenBank/DDBJ databases">
        <title>Rapid genome shrinkage in a self-fertile nematode reveals novel sperm competition proteins.</title>
        <authorList>
            <person name="Yin D."/>
            <person name="Schwarz E.M."/>
            <person name="Thomas C.G."/>
            <person name="Felde R.L."/>
            <person name="Korf I.F."/>
            <person name="Cutter A.D."/>
            <person name="Schartner C.M."/>
            <person name="Ralston E.J."/>
            <person name="Meyer B.J."/>
            <person name="Haag E.S."/>
        </authorList>
    </citation>
    <scope>NUCLEOTIDE SEQUENCE [LARGE SCALE GENOMIC DNA]</scope>
    <source>
        <strain evidence="2">JU1422</strain>
    </source>
</reference>
<keyword evidence="2" id="KW-1185">Reference proteome</keyword>
<gene>
    <name evidence="1" type="primary">Cnig_chr_X.g23373</name>
    <name evidence="1" type="ORF">B9Z55_023373</name>
</gene>
<evidence type="ECO:0000313" key="2">
    <source>
        <dbReference type="Proteomes" id="UP000230233"/>
    </source>
</evidence>